<dbReference type="InterPro" id="IPR006037">
    <property type="entry name" value="RCK_C"/>
</dbReference>
<dbReference type="PROSITE" id="PS51202">
    <property type="entry name" value="RCK_C"/>
    <property type="match status" value="1"/>
</dbReference>
<feature type="transmembrane region" description="Helical" evidence="8">
    <location>
        <begin position="116"/>
        <end position="134"/>
    </location>
</feature>
<keyword evidence="4" id="KW-0630">Potassium</keyword>
<feature type="transmembrane region" description="Helical" evidence="8">
    <location>
        <begin position="421"/>
        <end position="439"/>
    </location>
</feature>
<comment type="caution">
    <text evidence="10">The sequence shown here is derived from an EMBL/GenBank/DDBJ whole genome shotgun (WGS) entry which is preliminary data.</text>
</comment>
<evidence type="ECO:0000256" key="4">
    <source>
        <dbReference type="ARBA" id="ARBA00022538"/>
    </source>
</evidence>
<keyword evidence="4" id="KW-0406">Ion transport</keyword>
<organism evidence="10 11">
    <name type="scientific">Enhygromyxa salina</name>
    <dbReference type="NCBI Taxonomy" id="215803"/>
    <lineage>
        <taxon>Bacteria</taxon>
        <taxon>Pseudomonadati</taxon>
        <taxon>Myxococcota</taxon>
        <taxon>Polyangia</taxon>
        <taxon>Nannocystales</taxon>
        <taxon>Nannocystaceae</taxon>
        <taxon>Enhygromyxa</taxon>
    </lineage>
</organism>
<feature type="transmembrane region" description="Helical" evidence="8">
    <location>
        <begin position="6"/>
        <end position="23"/>
    </location>
</feature>
<evidence type="ECO:0000256" key="5">
    <source>
        <dbReference type="ARBA" id="ARBA00022692"/>
    </source>
</evidence>
<reference evidence="10 11" key="1">
    <citation type="submission" date="2018-03" db="EMBL/GenBank/DDBJ databases">
        <title>Draft Genome Sequences of the Obligatory Marine Myxobacteria Enhygromyxa salina SWB005.</title>
        <authorList>
            <person name="Poehlein A."/>
            <person name="Moghaddam J.A."/>
            <person name="Harms H."/>
            <person name="Alanjari M."/>
            <person name="Koenig G.M."/>
            <person name="Daniel R."/>
            <person name="Schaeberle T.F."/>
        </authorList>
    </citation>
    <scope>NUCLEOTIDE SEQUENCE [LARGE SCALE GENOMIC DNA]</scope>
    <source>
        <strain evidence="10 11">SWB005</strain>
    </source>
</reference>
<feature type="transmembrane region" description="Helical" evidence="8">
    <location>
        <begin position="459"/>
        <end position="481"/>
    </location>
</feature>
<evidence type="ECO:0000256" key="6">
    <source>
        <dbReference type="ARBA" id="ARBA00022989"/>
    </source>
</evidence>
<sequence length="682" mass="70773">MHHFLGDFAVVLGVAAIISAIFQRLGQSSVLGYLFAGLVVGPYIPIPIFADGERIAALSEFGVVLVMFAVGLEFSIRRLLRVLPTAGFTGLFQVGAMMAVGFGLGRALGFELIESVFLGACIAISSTMVVAKVFAERPPEPRVRELVFGVLVVQDLAAIVLVAVLTAVATGAGLSSDMLGSTLANLIGLLVALTIVGLLIVPRLVRFIADQGSTETLLVGAIALCFGLATLAEHLGYSVALGAFLAGMLVAEAGRTHQIEELVHPVRDLFAAVFFVSVGMSVDPILALEHLGLSALVAAIVITAQFATISTAGILSGNGVRRSVTAGLALGQIGEFAFIIAAIGASAGVVGPFLQPVVVTVAVLTAFTTPLMARVSDRVANAVDRTLPRPLQTFASLCESWFEAARNAAPAPGRRSHLRNTAIVIAVDGAAITTIWVLVARWREELGAWIGASVPIPPAWLGLVVISTGVLLTLPLVIAMLRSARRAGHLLAERVIPARKPGVLDPGQAPRRAFVVALQSMVVLAVGVPVVVLTAPFVGPTWGLLGLAMITVVLSVLFWRSATNLQGHVRAGAAALVDLLERQMADDQSPSLPAAHELLPGLGSTTAIVVPSGAWASGQTLAELHIRALTGATVVAISRADGTTSMPSGHDRIEAGETLVLAGAEHAVATARELLERDTAPE</sequence>
<evidence type="ECO:0000256" key="3">
    <source>
        <dbReference type="ARBA" id="ARBA00022448"/>
    </source>
</evidence>
<dbReference type="GO" id="GO:0008324">
    <property type="term" value="F:monoatomic cation transmembrane transporter activity"/>
    <property type="evidence" value="ECO:0007669"/>
    <property type="project" value="InterPro"/>
</dbReference>
<comment type="subcellular location">
    <subcellularLocation>
        <location evidence="1">Membrane</location>
        <topology evidence="1">Multi-pass membrane protein</topology>
    </subcellularLocation>
</comment>
<gene>
    <name evidence="10" type="primary">ybaL_2</name>
    <name evidence="10" type="ORF">ENSA5_27500</name>
</gene>
<dbReference type="InterPro" id="IPR006153">
    <property type="entry name" value="Cation/H_exchanger_TM"/>
</dbReference>
<keyword evidence="6 8" id="KW-1133">Transmembrane helix</keyword>
<dbReference type="GO" id="GO:0015297">
    <property type="term" value="F:antiporter activity"/>
    <property type="evidence" value="ECO:0007669"/>
    <property type="project" value="InterPro"/>
</dbReference>
<feature type="transmembrane region" description="Helical" evidence="8">
    <location>
        <begin position="353"/>
        <end position="373"/>
    </location>
</feature>
<evidence type="ECO:0000256" key="1">
    <source>
        <dbReference type="ARBA" id="ARBA00004141"/>
    </source>
</evidence>
<evidence type="ECO:0000313" key="10">
    <source>
        <dbReference type="EMBL" id="PRQ01068.1"/>
    </source>
</evidence>
<keyword evidence="7 8" id="KW-0472">Membrane</keyword>
<dbReference type="OrthoDB" id="9781411at2"/>
<keyword evidence="4" id="KW-0633">Potassium transport</keyword>
<evidence type="ECO:0000256" key="8">
    <source>
        <dbReference type="SAM" id="Phobius"/>
    </source>
</evidence>
<proteinExistence type="inferred from homology"/>
<dbReference type="PANTHER" id="PTHR42751:SF3">
    <property type="entry name" value="SODIUM_GLUTAMATE SYMPORTER"/>
    <property type="match status" value="1"/>
</dbReference>
<dbReference type="GO" id="GO:0016020">
    <property type="term" value="C:membrane"/>
    <property type="evidence" value="ECO:0007669"/>
    <property type="project" value="UniProtKB-SubCell"/>
</dbReference>
<protein>
    <submittedName>
        <fullName evidence="10">Inner membrane protein YbaL</fullName>
    </submittedName>
</protein>
<dbReference type="Pfam" id="PF02080">
    <property type="entry name" value="TrkA_C"/>
    <property type="match status" value="1"/>
</dbReference>
<dbReference type="SUPFAM" id="SSF116726">
    <property type="entry name" value="TrkA C-terminal domain-like"/>
    <property type="match status" value="1"/>
</dbReference>
<evidence type="ECO:0000256" key="2">
    <source>
        <dbReference type="ARBA" id="ARBA00005551"/>
    </source>
</evidence>
<keyword evidence="3" id="KW-0813">Transport</keyword>
<dbReference type="InterPro" id="IPR038770">
    <property type="entry name" value="Na+/solute_symporter_sf"/>
</dbReference>
<evidence type="ECO:0000256" key="7">
    <source>
        <dbReference type="ARBA" id="ARBA00023136"/>
    </source>
</evidence>
<dbReference type="Gene3D" id="1.20.1530.20">
    <property type="match status" value="1"/>
</dbReference>
<feature type="transmembrane region" description="Helical" evidence="8">
    <location>
        <begin position="182"/>
        <end position="201"/>
    </location>
</feature>
<dbReference type="GO" id="GO:0006813">
    <property type="term" value="P:potassium ion transport"/>
    <property type="evidence" value="ECO:0007669"/>
    <property type="project" value="UniProtKB-KW"/>
</dbReference>
<dbReference type="PANTHER" id="PTHR42751">
    <property type="entry name" value="SODIUM/HYDROGEN EXCHANGER FAMILY/TRKA DOMAIN PROTEIN"/>
    <property type="match status" value="1"/>
</dbReference>
<feature type="transmembrane region" description="Helical" evidence="8">
    <location>
        <begin position="541"/>
        <end position="559"/>
    </location>
</feature>
<feature type="transmembrane region" description="Helical" evidence="8">
    <location>
        <begin position="213"/>
        <end position="231"/>
    </location>
</feature>
<feature type="transmembrane region" description="Helical" evidence="8">
    <location>
        <begin position="293"/>
        <end position="315"/>
    </location>
</feature>
<dbReference type="Gene3D" id="3.30.70.1450">
    <property type="entry name" value="Regulator of K+ conductance, C-terminal domain"/>
    <property type="match status" value="1"/>
</dbReference>
<dbReference type="Pfam" id="PF00999">
    <property type="entry name" value="Na_H_Exchanger"/>
    <property type="match status" value="1"/>
</dbReference>
<feature type="domain" description="RCK C-terminal" evidence="9">
    <location>
        <begin position="593"/>
        <end position="677"/>
    </location>
</feature>
<dbReference type="Proteomes" id="UP000237968">
    <property type="component" value="Unassembled WGS sequence"/>
</dbReference>
<evidence type="ECO:0000313" key="11">
    <source>
        <dbReference type="Proteomes" id="UP000237968"/>
    </source>
</evidence>
<feature type="transmembrane region" description="Helical" evidence="8">
    <location>
        <begin position="30"/>
        <end position="49"/>
    </location>
</feature>
<dbReference type="RefSeq" id="WP_106392137.1">
    <property type="nucleotide sequence ID" value="NZ_PVNK01000136.1"/>
</dbReference>
<feature type="transmembrane region" description="Helical" evidence="8">
    <location>
        <begin position="513"/>
        <end position="535"/>
    </location>
</feature>
<name>A0A2S9Y7I2_9BACT</name>
<evidence type="ECO:0000259" key="9">
    <source>
        <dbReference type="PROSITE" id="PS51202"/>
    </source>
</evidence>
<dbReference type="AlphaFoldDB" id="A0A2S9Y7I2"/>
<dbReference type="EMBL" id="PVNK01000136">
    <property type="protein sequence ID" value="PRQ01068.1"/>
    <property type="molecule type" value="Genomic_DNA"/>
</dbReference>
<dbReference type="InterPro" id="IPR036721">
    <property type="entry name" value="RCK_C_sf"/>
</dbReference>
<feature type="transmembrane region" description="Helical" evidence="8">
    <location>
        <begin position="146"/>
        <end position="170"/>
    </location>
</feature>
<accession>A0A2S9Y7I2</accession>
<feature type="transmembrane region" description="Helical" evidence="8">
    <location>
        <begin position="86"/>
        <end position="104"/>
    </location>
</feature>
<keyword evidence="5 8" id="KW-0812">Transmembrane</keyword>
<dbReference type="GO" id="GO:1902600">
    <property type="term" value="P:proton transmembrane transport"/>
    <property type="evidence" value="ECO:0007669"/>
    <property type="project" value="InterPro"/>
</dbReference>
<comment type="similarity">
    <text evidence="2">Belongs to the monovalent cation:proton antiporter 2 (CPA2) transporter (TC 2.A.37) family.</text>
</comment>
<feature type="transmembrane region" description="Helical" evidence="8">
    <location>
        <begin position="55"/>
        <end position="74"/>
    </location>
</feature>
<feature type="transmembrane region" description="Helical" evidence="8">
    <location>
        <begin position="327"/>
        <end position="347"/>
    </location>
</feature>
<keyword evidence="11" id="KW-1185">Reference proteome</keyword>